<dbReference type="Gene3D" id="1.10.510.10">
    <property type="entry name" value="Transferase(Phosphotransferase) domain 1"/>
    <property type="match status" value="1"/>
</dbReference>
<dbReference type="EMBL" id="NCVQ01000006">
    <property type="protein sequence ID" value="PWZ22567.1"/>
    <property type="molecule type" value="Genomic_DNA"/>
</dbReference>
<dbReference type="SUPFAM" id="SSF56112">
    <property type="entry name" value="Protein kinase-like (PK-like)"/>
    <property type="match status" value="1"/>
</dbReference>
<feature type="compositionally biased region" description="Basic and acidic residues" evidence="6">
    <location>
        <begin position="161"/>
        <end position="171"/>
    </location>
</feature>
<keyword evidence="5" id="KW-0067">ATP-binding</keyword>
<gene>
    <name evidence="8" type="primary">CRK30</name>
    <name evidence="8" type="ORF">Zm00014a_022735</name>
</gene>
<evidence type="ECO:0000313" key="8">
    <source>
        <dbReference type="EMBL" id="PWZ22567.1"/>
    </source>
</evidence>
<organism evidence="8">
    <name type="scientific">Zea mays</name>
    <name type="common">Maize</name>
    <dbReference type="NCBI Taxonomy" id="4577"/>
    <lineage>
        <taxon>Eukaryota</taxon>
        <taxon>Viridiplantae</taxon>
        <taxon>Streptophyta</taxon>
        <taxon>Embryophyta</taxon>
        <taxon>Tracheophyta</taxon>
        <taxon>Spermatophyta</taxon>
        <taxon>Magnoliopsida</taxon>
        <taxon>Liliopsida</taxon>
        <taxon>Poales</taxon>
        <taxon>Poaceae</taxon>
        <taxon>PACMAD clade</taxon>
        <taxon>Panicoideae</taxon>
        <taxon>Andropogonodae</taxon>
        <taxon>Andropogoneae</taxon>
        <taxon>Tripsacinae</taxon>
        <taxon>Zea</taxon>
    </lineage>
</organism>
<evidence type="ECO:0000256" key="4">
    <source>
        <dbReference type="ARBA" id="ARBA00022777"/>
    </source>
</evidence>
<dbReference type="ExpressionAtlas" id="A0A3L6ET98">
    <property type="expression patterns" value="baseline and differential"/>
</dbReference>
<protein>
    <submittedName>
        <fullName evidence="8">Putative cysteine-rich receptor-like protein kinase 30</fullName>
    </submittedName>
</protein>
<keyword evidence="3" id="KW-0547">Nucleotide-binding</keyword>
<keyword evidence="2" id="KW-0808">Transferase</keyword>
<keyword evidence="7" id="KW-0812">Transmembrane</keyword>
<evidence type="ECO:0000256" key="5">
    <source>
        <dbReference type="ARBA" id="ARBA00022840"/>
    </source>
</evidence>
<dbReference type="GO" id="GO:0004674">
    <property type="term" value="F:protein serine/threonine kinase activity"/>
    <property type="evidence" value="ECO:0007669"/>
    <property type="project" value="UniProtKB-KW"/>
</dbReference>
<dbReference type="GO" id="GO:0005524">
    <property type="term" value="F:ATP binding"/>
    <property type="evidence" value="ECO:0007669"/>
    <property type="project" value="UniProtKB-KW"/>
</dbReference>
<evidence type="ECO:0000256" key="1">
    <source>
        <dbReference type="ARBA" id="ARBA00022527"/>
    </source>
</evidence>
<evidence type="ECO:0000256" key="2">
    <source>
        <dbReference type="ARBA" id="ARBA00022679"/>
    </source>
</evidence>
<dbReference type="AlphaFoldDB" id="A0A3L6ET98"/>
<feature type="transmembrane region" description="Helical" evidence="7">
    <location>
        <begin position="41"/>
        <end position="63"/>
    </location>
</feature>
<dbReference type="InterPro" id="IPR011009">
    <property type="entry name" value="Kinase-like_dom_sf"/>
</dbReference>
<dbReference type="PANTHER" id="PTHR27002">
    <property type="entry name" value="RECEPTOR-LIKE SERINE/THREONINE-PROTEIN KINASE SD1-8"/>
    <property type="match status" value="1"/>
</dbReference>
<name>A0A3L6ET98_MAIZE</name>
<keyword evidence="4 8" id="KW-0418">Kinase</keyword>
<reference evidence="8" key="1">
    <citation type="journal article" date="2018" name="Nat. Genet.">
        <title>Extensive intraspecific gene order and gene structural variations between Mo17 and other maize genomes.</title>
        <authorList>
            <person name="Sun S."/>
            <person name="Zhou Y."/>
            <person name="Chen J."/>
            <person name="Shi J."/>
            <person name="Zhao H."/>
            <person name="Zhao H."/>
            <person name="Song W."/>
            <person name="Zhang M."/>
            <person name="Cui Y."/>
            <person name="Dong X."/>
            <person name="Liu H."/>
            <person name="Ma X."/>
            <person name="Jiao Y."/>
            <person name="Wang B."/>
            <person name="Wei X."/>
            <person name="Stein J.C."/>
            <person name="Glaubitz J.C."/>
            <person name="Lu F."/>
            <person name="Yu G."/>
            <person name="Liang C."/>
            <person name="Fengler K."/>
            <person name="Li B."/>
            <person name="Rafalski A."/>
            <person name="Schnable P.S."/>
            <person name="Ware D.H."/>
            <person name="Buckler E.S."/>
            <person name="Lai J."/>
        </authorList>
    </citation>
    <scope>NUCLEOTIDE SEQUENCE [LARGE SCALE GENOMIC DNA]</scope>
    <source>
        <tissue evidence="8">Seedling</tissue>
    </source>
</reference>
<feature type="region of interest" description="Disordered" evidence="6">
    <location>
        <begin position="115"/>
        <end position="181"/>
    </location>
</feature>
<evidence type="ECO:0000256" key="6">
    <source>
        <dbReference type="SAM" id="MobiDB-lite"/>
    </source>
</evidence>
<dbReference type="PANTHER" id="PTHR27002:SF804">
    <property type="entry name" value="OS02G0710500 PROTEIN"/>
    <property type="match status" value="1"/>
</dbReference>
<proteinExistence type="predicted"/>
<sequence>MEEQHMAGPPYRYRLQHRRLMDIAPASASDDDSGHHGSNGMAIMVSILVVVIVCTLFYCVYCWRWRKRNAVRRAQIERLRPMSSSDLPLMDLSSIHEATNSFSTGLIGLISWPTGRDGRRRGDRREAAVGSVAAGRGGVPQRGGADRQAAAPEPGPPAGMLRREGREDARLRVPPQPKPRLLPLRRDQMHMANLTQIFSSWALSYAYAYSLLDSESIRSYQAATRSMRDRSMGNQAVAWKNRVASCASRDQHWSELTTAWKLWNEDRAAEFMDAALAGSYPRDEAWRCFHVGLLCVQESPDLRPTMSSVVLMLISDQTAQQMPAPAQPPLFASSRLGRKASASDLSLAMKTETTKTQSVNEVSISMMEPR</sequence>
<keyword evidence="8" id="KW-0675">Receptor</keyword>
<evidence type="ECO:0000256" key="3">
    <source>
        <dbReference type="ARBA" id="ARBA00022741"/>
    </source>
</evidence>
<keyword evidence="7" id="KW-0472">Membrane</keyword>
<keyword evidence="1" id="KW-0723">Serine/threonine-protein kinase</keyword>
<accession>A0A3L6ET98</accession>
<evidence type="ECO:0000256" key="7">
    <source>
        <dbReference type="SAM" id="Phobius"/>
    </source>
</evidence>
<dbReference type="Proteomes" id="UP000251960">
    <property type="component" value="Chromosome 5"/>
</dbReference>
<keyword evidence="7" id="KW-1133">Transmembrane helix</keyword>
<comment type="caution">
    <text evidence="8">The sequence shown here is derived from an EMBL/GenBank/DDBJ whole genome shotgun (WGS) entry which is preliminary data.</text>
</comment>